<organism evidence="1 2">
    <name type="scientific">Molorchus minor</name>
    <dbReference type="NCBI Taxonomy" id="1323400"/>
    <lineage>
        <taxon>Eukaryota</taxon>
        <taxon>Metazoa</taxon>
        <taxon>Ecdysozoa</taxon>
        <taxon>Arthropoda</taxon>
        <taxon>Hexapoda</taxon>
        <taxon>Insecta</taxon>
        <taxon>Pterygota</taxon>
        <taxon>Neoptera</taxon>
        <taxon>Endopterygota</taxon>
        <taxon>Coleoptera</taxon>
        <taxon>Polyphaga</taxon>
        <taxon>Cucujiformia</taxon>
        <taxon>Chrysomeloidea</taxon>
        <taxon>Cerambycidae</taxon>
        <taxon>Lamiinae</taxon>
        <taxon>Monochamini</taxon>
        <taxon>Molorchus</taxon>
    </lineage>
</organism>
<accession>A0ABQ9JBW0</accession>
<sequence>EYLKGTALYFAASFSAPLNLYNFGILKFIGFLADTETILDTLDLCKGSREFLPAWIFQNANSKGLNLSPKY</sequence>
<feature type="non-terminal residue" evidence="1">
    <location>
        <position position="1"/>
    </location>
</feature>
<protein>
    <submittedName>
        <fullName evidence="1">Uncharacterized protein</fullName>
    </submittedName>
</protein>
<comment type="caution">
    <text evidence="1">The sequence shown here is derived from an EMBL/GenBank/DDBJ whole genome shotgun (WGS) entry which is preliminary data.</text>
</comment>
<evidence type="ECO:0000313" key="2">
    <source>
        <dbReference type="Proteomes" id="UP001162164"/>
    </source>
</evidence>
<keyword evidence="2" id="KW-1185">Reference proteome</keyword>
<dbReference type="Proteomes" id="UP001162164">
    <property type="component" value="Unassembled WGS sequence"/>
</dbReference>
<reference evidence="1" key="1">
    <citation type="journal article" date="2023" name="Insect Mol. Biol.">
        <title>Genome sequencing provides insights into the evolution of gene families encoding plant cell wall-degrading enzymes in longhorned beetles.</title>
        <authorList>
            <person name="Shin N.R."/>
            <person name="Okamura Y."/>
            <person name="Kirsch R."/>
            <person name="Pauchet Y."/>
        </authorList>
    </citation>
    <scope>NUCLEOTIDE SEQUENCE</scope>
    <source>
        <strain evidence="1">MMC_N1</strain>
    </source>
</reference>
<gene>
    <name evidence="1" type="ORF">NQ317_015291</name>
</gene>
<proteinExistence type="predicted"/>
<evidence type="ECO:0000313" key="1">
    <source>
        <dbReference type="EMBL" id="KAJ8974902.1"/>
    </source>
</evidence>
<dbReference type="EMBL" id="JAPWTJ010000912">
    <property type="protein sequence ID" value="KAJ8974902.1"/>
    <property type="molecule type" value="Genomic_DNA"/>
</dbReference>
<name>A0ABQ9JBW0_9CUCU</name>